<dbReference type="FunFam" id="3.20.20.150:FF:000001">
    <property type="entry name" value="Probable endonuclease 4"/>
    <property type="match status" value="1"/>
</dbReference>
<organism evidence="11 12">
    <name type="scientific">Ascodesmis nigricans</name>
    <dbReference type="NCBI Taxonomy" id="341454"/>
    <lineage>
        <taxon>Eukaryota</taxon>
        <taxon>Fungi</taxon>
        <taxon>Dikarya</taxon>
        <taxon>Ascomycota</taxon>
        <taxon>Pezizomycotina</taxon>
        <taxon>Pezizomycetes</taxon>
        <taxon>Pezizales</taxon>
        <taxon>Ascodesmidaceae</taxon>
        <taxon>Ascodesmis</taxon>
    </lineage>
</organism>
<evidence type="ECO:0000259" key="10">
    <source>
        <dbReference type="Pfam" id="PF01261"/>
    </source>
</evidence>
<feature type="compositionally biased region" description="Basic and acidic residues" evidence="9">
    <location>
        <begin position="403"/>
        <end position="425"/>
    </location>
</feature>
<keyword evidence="7" id="KW-0862">Zinc</keyword>
<evidence type="ECO:0000256" key="5">
    <source>
        <dbReference type="ARBA" id="ARBA00022763"/>
    </source>
</evidence>
<evidence type="ECO:0000256" key="4">
    <source>
        <dbReference type="ARBA" id="ARBA00022723"/>
    </source>
</evidence>
<comment type="similarity">
    <text evidence="2">Belongs to the AP endonuclease 2 family.</text>
</comment>
<dbReference type="GO" id="GO:0005739">
    <property type="term" value="C:mitochondrion"/>
    <property type="evidence" value="ECO:0007669"/>
    <property type="project" value="TreeGrafter"/>
</dbReference>
<dbReference type="InterPro" id="IPR036237">
    <property type="entry name" value="Xyl_isomerase-like_sf"/>
</dbReference>
<gene>
    <name evidence="11" type="ORF">EX30DRAFT_372940</name>
</gene>
<dbReference type="PROSITE" id="PS00730">
    <property type="entry name" value="AP_NUCLEASE_F2_2"/>
    <property type="match status" value="1"/>
</dbReference>
<evidence type="ECO:0000256" key="3">
    <source>
        <dbReference type="ARBA" id="ARBA00021759"/>
    </source>
</evidence>
<dbReference type="SMART" id="SM00518">
    <property type="entry name" value="AP2Ec"/>
    <property type="match status" value="1"/>
</dbReference>
<evidence type="ECO:0000256" key="7">
    <source>
        <dbReference type="ARBA" id="ARBA00022833"/>
    </source>
</evidence>
<keyword evidence="11" id="KW-0540">Nuclease</keyword>
<keyword evidence="11" id="KW-0255">Endonuclease</keyword>
<evidence type="ECO:0000256" key="9">
    <source>
        <dbReference type="SAM" id="MobiDB-lite"/>
    </source>
</evidence>
<evidence type="ECO:0000256" key="1">
    <source>
        <dbReference type="ARBA" id="ARBA00001947"/>
    </source>
</evidence>
<evidence type="ECO:0000313" key="12">
    <source>
        <dbReference type="Proteomes" id="UP000298138"/>
    </source>
</evidence>
<dbReference type="Pfam" id="PF01261">
    <property type="entry name" value="AP_endonuc_2"/>
    <property type="match status" value="1"/>
</dbReference>
<feature type="compositionally biased region" description="Basic and acidic residues" evidence="9">
    <location>
        <begin position="28"/>
        <end position="38"/>
    </location>
</feature>
<dbReference type="NCBIfam" id="TIGR00587">
    <property type="entry name" value="nfo"/>
    <property type="match status" value="1"/>
</dbReference>
<comment type="cofactor">
    <cofactor evidence="1">
        <name>Zn(2+)</name>
        <dbReference type="ChEBI" id="CHEBI:29105"/>
    </cofactor>
</comment>
<dbReference type="GO" id="GO:0003906">
    <property type="term" value="F:DNA-(apurinic or apyrimidinic site) endonuclease activity"/>
    <property type="evidence" value="ECO:0007669"/>
    <property type="project" value="TreeGrafter"/>
</dbReference>
<keyword evidence="12" id="KW-1185">Reference proteome</keyword>
<dbReference type="InterPro" id="IPR001719">
    <property type="entry name" value="AP_endonuc_2"/>
</dbReference>
<dbReference type="InterPro" id="IPR013022">
    <property type="entry name" value="Xyl_isomerase-like_TIM-brl"/>
</dbReference>
<evidence type="ECO:0000256" key="2">
    <source>
        <dbReference type="ARBA" id="ARBA00005340"/>
    </source>
</evidence>
<feature type="region of interest" description="Disordered" evidence="9">
    <location>
        <begin position="403"/>
        <end position="431"/>
    </location>
</feature>
<dbReference type="NCBIfam" id="NF002199">
    <property type="entry name" value="PRK01060.1-4"/>
    <property type="match status" value="1"/>
</dbReference>
<dbReference type="InParanoid" id="A0A4S2MT37"/>
<dbReference type="PANTHER" id="PTHR21445:SF0">
    <property type="entry name" value="APURINIC-APYRIMIDINIC ENDONUCLEASE"/>
    <property type="match status" value="1"/>
</dbReference>
<keyword evidence="8" id="KW-0234">DNA repair</keyword>
<dbReference type="CDD" id="cd00019">
    <property type="entry name" value="AP2Ec"/>
    <property type="match status" value="1"/>
</dbReference>
<dbReference type="PANTHER" id="PTHR21445">
    <property type="entry name" value="ENDONUCLEASE IV ENDODEOXYRIBONUCLEASE IV"/>
    <property type="match status" value="1"/>
</dbReference>
<evidence type="ECO:0000313" key="11">
    <source>
        <dbReference type="EMBL" id="TGZ79641.1"/>
    </source>
</evidence>
<proteinExistence type="inferred from homology"/>
<feature type="compositionally biased region" description="Polar residues" evidence="9">
    <location>
        <begin position="1"/>
        <end position="10"/>
    </location>
</feature>
<name>A0A4S2MT37_9PEZI</name>
<dbReference type="FunCoup" id="A0A4S2MT37">
    <property type="interactions" value="46"/>
</dbReference>
<dbReference type="Gene3D" id="3.20.20.150">
    <property type="entry name" value="Divalent-metal-dependent TIM barrel enzymes"/>
    <property type="match status" value="1"/>
</dbReference>
<dbReference type="STRING" id="341454.A0A4S2MT37"/>
<protein>
    <recommendedName>
        <fullName evidence="3">Apurinic-apyrimidinic endonuclease 1</fullName>
    </recommendedName>
</protein>
<dbReference type="GO" id="GO:0008081">
    <property type="term" value="F:phosphoric diester hydrolase activity"/>
    <property type="evidence" value="ECO:0007669"/>
    <property type="project" value="TreeGrafter"/>
</dbReference>
<feature type="region of interest" description="Disordered" evidence="9">
    <location>
        <begin position="1"/>
        <end position="40"/>
    </location>
</feature>
<dbReference type="Proteomes" id="UP000298138">
    <property type="component" value="Unassembled WGS sequence"/>
</dbReference>
<dbReference type="GO" id="GO:0005634">
    <property type="term" value="C:nucleus"/>
    <property type="evidence" value="ECO:0007669"/>
    <property type="project" value="TreeGrafter"/>
</dbReference>
<dbReference type="OrthoDB" id="7663182at2759"/>
<keyword evidence="4" id="KW-0479">Metal-binding</keyword>
<dbReference type="PROSITE" id="PS00731">
    <property type="entry name" value="AP_NUCLEASE_F2_3"/>
    <property type="match status" value="1"/>
</dbReference>
<dbReference type="InterPro" id="IPR018246">
    <property type="entry name" value="AP_endonuc_F2_Zn_BS"/>
</dbReference>
<reference evidence="11 12" key="1">
    <citation type="submission" date="2019-04" db="EMBL/GenBank/DDBJ databases">
        <title>Comparative genomics and transcriptomics to analyze fruiting body development in filamentous ascomycetes.</title>
        <authorList>
            <consortium name="DOE Joint Genome Institute"/>
            <person name="Lutkenhaus R."/>
            <person name="Traeger S."/>
            <person name="Breuer J."/>
            <person name="Kuo A."/>
            <person name="Lipzen A."/>
            <person name="Pangilinan J."/>
            <person name="Dilworth D."/>
            <person name="Sandor L."/>
            <person name="Poggeler S."/>
            <person name="Barry K."/>
            <person name="Grigoriev I.V."/>
            <person name="Nowrousian M."/>
        </authorList>
    </citation>
    <scope>NUCLEOTIDE SEQUENCE [LARGE SCALE GENOMIC DNA]</scope>
    <source>
        <strain evidence="11 12">CBS 389.68</strain>
    </source>
</reference>
<feature type="compositionally biased region" description="Low complexity" evidence="9">
    <location>
        <begin position="57"/>
        <end position="66"/>
    </location>
</feature>
<dbReference type="HAMAP" id="MF_00152">
    <property type="entry name" value="Nfo"/>
    <property type="match status" value="1"/>
</dbReference>
<feature type="region of interest" description="Disordered" evidence="9">
    <location>
        <begin position="451"/>
        <end position="497"/>
    </location>
</feature>
<dbReference type="AlphaFoldDB" id="A0A4S2MT37"/>
<dbReference type="PROSITE" id="PS51432">
    <property type="entry name" value="AP_NUCLEASE_F2_4"/>
    <property type="match status" value="1"/>
</dbReference>
<dbReference type="SUPFAM" id="SSF51658">
    <property type="entry name" value="Xylose isomerase-like"/>
    <property type="match status" value="1"/>
</dbReference>
<dbReference type="GO" id="GO:0003677">
    <property type="term" value="F:DNA binding"/>
    <property type="evidence" value="ECO:0007669"/>
    <property type="project" value="InterPro"/>
</dbReference>
<dbReference type="EMBL" id="ML220130">
    <property type="protein sequence ID" value="TGZ79641.1"/>
    <property type="molecule type" value="Genomic_DNA"/>
</dbReference>
<dbReference type="GO" id="GO:0006284">
    <property type="term" value="P:base-excision repair"/>
    <property type="evidence" value="ECO:0007669"/>
    <property type="project" value="TreeGrafter"/>
</dbReference>
<evidence type="ECO:0000256" key="6">
    <source>
        <dbReference type="ARBA" id="ARBA00022801"/>
    </source>
</evidence>
<keyword evidence="5" id="KW-0227">DNA damage</keyword>
<dbReference type="GO" id="GO:0008270">
    <property type="term" value="F:zinc ion binding"/>
    <property type="evidence" value="ECO:0007669"/>
    <property type="project" value="InterPro"/>
</dbReference>
<feature type="domain" description="Xylose isomerase-like TIM barrel" evidence="10">
    <location>
        <begin position="116"/>
        <end position="376"/>
    </location>
</feature>
<sequence>MTSDSGTPLSSVPALPGDANDEFNTQSLEREKEPETSTRKCRRTTVIAETTSALKTTSTMTTTTITKKPRRTKAQKSSDTSAMVPLAQRVATKTHFIGAHVSAAKGVQNSILNSVHIGANAFALFLKSQRKWASPPLDPKNVKLFKQMCHEHDYNPGKHMVPHGSYLVNLATPDPEKAKQAYACFLDDLKRCEELGIGLYNFHPGSTLGTPRDAAIARLAAHLNTAHAATTTVTLLLETMASPTSNHLGTSFSDLSSIISLIEDKSRIGVCLDTCHIFSAGYDIRTSVSYNEVMAEFDRVIGLKYLKALHINDSKAPFASGRDLHQNIGQGWIGLEAFRCIVNDERLHGVPMVLETPLESEGDTKTWAEEIKLLESMVGKGEEDIKEEAERLWALGEKERERVGAQVEKKREKERKAAEKKEGKVTVKRGRKKVEVEVVEESTVKVTATTLAKRGRKKAVKTEDTDSDASAPEPNPRSKRARKQVSMKEESTESESS</sequence>
<feature type="region of interest" description="Disordered" evidence="9">
    <location>
        <begin position="57"/>
        <end position="81"/>
    </location>
</feature>
<evidence type="ECO:0000256" key="8">
    <source>
        <dbReference type="ARBA" id="ARBA00023204"/>
    </source>
</evidence>
<accession>A0A4S2MT37</accession>
<keyword evidence="6" id="KW-0378">Hydrolase</keyword>